<dbReference type="AlphaFoldDB" id="A0A0E9XZA3"/>
<organism evidence="1">
    <name type="scientific">Anguilla anguilla</name>
    <name type="common">European freshwater eel</name>
    <name type="synonym">Muraena anguilla</name>
    <dbReference type="NCBI Taxonomy" id="7936"/>
    <lineage>
        <taxon>Eukaryota</taxon>
        <taxon>Metazoa</taxon>
        <taxon>Chordata</taxon>
        <taxon>Craniata</taxon>
        <taxon>Vertebrata</taxon>
        <taxon>Euteleostomi</taxon>
        <taxon>Actinopterygii</taxon>
        <taxon>Neopterygii</taxon>
        <taxon>Teleostei</taxon>
        <taxon>Anguilliformes</taxon>
        <taxon>Anguillidae</taxon>
        <taxon>Anguilla</taxon>
    </lineage>
</organism>
<reference evidence="1" key="1">
    <citation type="submission" date="2014-11" db="EMBL/GenBank/DDBJ databases">
        <authorList>
            <person name="Amaro Gonzalez C."/>
        </authorList>
    </citation>
    <scope>NUCLEOTIDE SEQUENCE</scope>
</reference>
<protein>
    <submittedName>
        <fullName evidence="1">Uncharacterized protein</fullName>
    </submittedName>
</protein>
<reference evidence="1" key="2">
    <citation type="journal article" date="2015" name="Fish Shellfish Immunol.">
        <title>Early steps in the European eel (Anguilla anguilla)-Vibrio vulnificus interaction in the gills: Role of the RtxA13 toxin.</title>
        <authorList>
            <person name="Callol A."/>
            <person name="Pajuelo D."/>
            <person name="Ebbesson L."/>
            <person name="Teles M."/>
            <person name="MacKenzie S."/>
            <person name="Amaro C."/>
        </authorList>
    </citation>
    <scope>NUCLEOTIDE SEQUENCE</scope>
</reference>
<proteinExistence type="predicted"/>
<name>A0A0E9XZA3_ANGAN</name>
<evidence type="ECO:0000313" key="1">
    <source>
        <dbReference type="EMBL" id="JAI07970.1"/>
    </source>
</evidence>
<dbReference type="EMBL" id="GBXM01000608">
    <property type="protein sequence ID" value="JAI07970.1"/>
    <property type="molecule type" value="Transcribed_RNA"/>
</dbReference>
<accession>A0A0E9XZA3</accession>
<sequence>MHTQMVMVNGLHLYSAFI</sequence>